<dbReference type="AlphaFoldDB" id="A0A177ALD7"/>
<gene>
    <name evidence="2" type="ORF">VC83_00250</name>
</gene>
<dbReference type="RefSeq" id="XP_024328148.1">
    <property type="nucleotide sequence ID" value="XM_024463945.1"/>
</dbReference>
<feature type="compositionally biased region" description="Basic and acidic residues" evidence="1">
    <location>
        <begin position="129"/>
        <end position="140"/>
    </location>
</feature>
<evidence type="ECO:0000313" key="2">
    <source>
        <dbReference type="EMBL" id="OAF62877.1"/>
    </source>
</evidence>
<dbReference type="VEuPathDB" id="FungiDB:GMDG_05807"/>
<proteinExistence type="predicted"/>
<feature type="compositionally biased region" description="Pro residues" evidence="1">
    <location>
        <begin position="186"/>
        <end position="198"/>
    </location>
</feature>
<dbReference type="EMBL" id="KV441386">
    <property type="protein sequence ID" value="OAF62877.1"/>
    <property type="molecule type" value="Genomic_DNA"/>
</dbReference>
<feature type="compositionally biased region" description="Basic and acidic residues" evidence="1">
    <location>
        <begin position="238"/>
        <end position="247"/>
    </location>
</feature>
<dbReference type="Proteomes" id="UP000077154">
    <property type="component" value="Unassembled WGS sequence"/>
</dbReference>
<feature type="compositionally biased region" description="Basic and acidic residues" evidence="1">
    <location>
        <begin position="206"/>
        <end position="226"/>
    </location>
</feature>
<name>A0A177ALD7_9PEZI</name>
<sequence>MCVTTDTVHEACRHVISITSPCFAVRHPSIPFTRCKRSSILHAPPTLCPSCAAVFAEAHIDSFSGAKLANQFRRRENYGGVLIPSLGQHGIMMMDRDGNVFERVIPRGSSWFTETVGDREAESSGARPRRSELQLRESESLRQMMRPGSPRPRRDSRGPQPPRSPRESRAPQPPWFPRDSLDRPPPRSPRSPMGPQPPRQTTRPGPPRDPRDQSDQSDQRDQRDPPFSRQTRRGGYSRLEDRHSSMF</sequence>
<feature type="region of interest" description="Disordered" evidence="1">
    <location>
        <begin position="115"/>
        <end position="247"/>
    </location>
</feature>
<evidence type="ECO:0000256" key="1">
    <source>
        <dbReference type="SAM" id="MobiDB-lite"/>
    </source>
</evidence>
<dbReference type="OrthoDB" id="3440094at2759"/>
<reference evidence="2" key="1">
    <citation type="submission" date="2016-03" db="EMBL/GenBank/DDBJ databases">
        <title>Updated assembly of Pseudogymnoascus destructans, the fungus causing white-nose syndrome of bats.</title>
        <authorList>
            <person name="Palmer J.M."/>
            <person name="Drees K.P."/>
            <person name="Foster J.T."/>
            <person name="Lindner D.L."/>
        </authorList>
    </citation>
    <scope>NUCLEOTIDE SEQUENCE [LARGE SCALE GENOMIC DNA]</scope>
    <source>
        <strain evidence="2">20631-21</strain>
    </source>
</reference>
<accession>A0A177ALD7</accession>
<dbReference type="GeneID" id="36283349"/>
<organism evidence="2">
    <name type="scientific">Pseudogymnoascus destructans</name>
    <dbReference type="NCBI Taxonomy" id="655981"/>
    <lineage>
        <taxon>Eukaryota</taxon>
        <taxon>Fungi</taxon>
        <taxon>Dikarya</taxon>
        <taxon>Ascomycota</taxon>
        <taxon>Pezizomycotina</taxon>
        <taxon>Leotiomycetes</taxon>
        <taxon>Thelebolales</taxon>
        <taxon>Thelebolaceae</taxon>
        <taxon>Pseudogymnoascus</taxon>
    </lineage>
</organism>
<protein>
    <submittedName>
        <fullName evidence="2">Uncharacterized protein</fullName>
    </submittedName>
</protein>